<gene>
    <name evidence="2" type="ORF">SIN8267_02057</name>
</gene>
<sequence length="179" mass="19458">MSKQSKLALCIAATMLPVTATFADMGALNDKSEARVEITAEVGAMIRLELSSETINFGVFTGEDAVQQLTYCVAYNGGTEYEMALEGEHGGFKLKKDKKANKAAPPGDDEMAYTVTKIAKNGELTELEHKKKKRFSDAATLNDCESQTHTLEYKILASEYEGVKDGTYSGHTDITITAK</sequence>
<feature type="signal peptide" evidence="1">
    <location>
        <begin position="1"/>
        <end position="23"/>
    </location>
</feature>
<dbReference type="RefSeq" id="WP_237444641.1">
    <property type="nucleotide sequence ID" value="NZ_CAKLPX010000002.1"/>
</dbReference>
<dbReference type="Proteomes" id="UP000838100">
    <property type="component" value="Unassembled WGS sequence"/>
</dbReference>
<evidence type="ECO:0000313" key="3">
    <source>
        <dbReference type="Proteomes" id="UP000838100"/>
    </source>
</evidence>
<proteinExistence type="predicted"/>
<evidence type="ECO:0000256" key="1">
    <source>
        <dbReference type="SAM" id="SignalP"/>
    </source>
</evidence>
<keyword evidence="1" id="KW-0732">Signal</keyword>
<organism evidence="2 3">
    <name type="scientific">Sinobacterium norvegicum</name>
    <dbReference type="NCBI Taxonomy" id="1641715"/>
    <lineage>
        <taxon>Bacteria</taxon>
        <taxon>Pseudomonadati</taxon>
        <taxon>Pseudomonadota</taxon>
        <taxon>Gammaproteobacteria</taxon>
        <taxon>Cellvibrionales</taxon>
        <taxon>Spongiibacteraceae</taxon>
        <taxon>Sinobacterium</taxon>
    </lineage>
</organism>
<comment type="caution">
    <text evidence="2">The sequence shown here is derived from an EMBL/GenBank/DDBJ whole genome shotgun (WGS) entry which is preliminary data.</text>
</comment>
<reference evidence="2" key="1">
    <citation type="submission" date="2021-12" db="EMBL/GenBank/DDBJ databases">
        <authorList>
            <person name="Rodrigo-Torres L."/>
            <person name="Arahal R. D."/>
            <person name="Lucena T."/>
        </authorList>
    </citation>
    <scope>NUCLEOTIDE SEQUENCE</scope>
    <source>
        <strain evidence="2">CECT 8267</strain>
    </source>
</reference>
<feature type="chain" id="PRO_5046494200" evidence="1">
    <location>
        <begin position="24"/>
        <end position="179"/>
    </location>
</feature>
<dbReference type="EMBL" id="CAKLPX010000002">
    <property type="protein sequence ID" value="CAH0991942.1"/>
    <property type="molecule type" value="Genomic_DNA"/>
</dbReference>
<protein>
    <submittedName>
        <fullName evidence="2">Uncharacterized protein</fullName>
    </submittedName>
</protein>
<name>A0ABM9AFG6_9GAMM</name>
<accession>A0ABM9AFG6</accession>
<keyword evidence="3" id="KW-1185">Reference proteome</keyword>
<evidence type="ECO:0000313" key="2">
    <source>
        <dbReference type="EMBL" id="CAH0991942.1"/>
    </source>
</evidence>